<dbReference type="CDD" id="cd12148">
    <property type="entry name" value="fungal_TF_MHR"/>
    <property type="match status" value="1"/>
</dbReference>
<dbReference type="InterPro" id="IPR001138">
    <property type="entry name" value="Zn2Cys6_DnaBD"/>
</dbReference>
<dbReference type="InterPro" id="IPR050815">
    <property type="entry name" value="TF_fung"/>
</dbReference>
<evidence type="ECO:0000313" key="8">
    <source>
        <dbReference type="EMBL" id="KAJ1915167.1"/>
    </source>
</evidence>
<dbReference type="InterPro" id="IPR036864">
    <property type="entry name" value="Zn2-C6_fun-type_DNA-bd_sf"/>
</dbReference>
<dbReference type="GO" id="GO:0008270">
    <property type="term" value="F:zinc ion binding"/>
    <property type="evidence" value="ECO:0007669"/>
    <property type="project" value="InterPro"/>
</dbReference>
<keyword evidence="2" id="KW-0479">Metal-binding</keyword>
<comment type="subcellular location">
    <subcellularLocation>
        <location evidence="1">Nucleus</location>
    </subcellularLocation>
</comment>
<dbReference type="CDD" id="cd00067">
    <property type="entry name" value="GAL4"/>
    <property type="match status" value="1"/>
</dbReference>
<evidence type="ECO:0000256" key="3">
    <source>
        <dbReference type="ARBA" id="ARBA00023015"/>
    </source>
</evidence>
<feature type="region of interest" description="Disordered" evidence="6">
    <location>
        <begin position="635"/>
        <end position="738"/>
    </location>
</feature>
<dbReference type="GO" id="GO:0005634">
    <property type="term" value="C:nucleus"/>
    <property type="evidence" value="ECO:0007669"/>
    <property type="project" value="UniProtKB-SubCell"/>
</dbReference>
<protein>
    <recommendedName>
        <fullName evidence="7">Zn(2)-C6 fungal-type domain-containing protein</fullName>
    </recommendedName>
</protein>
<evidence type="ECO:0000256" key="2">
    <source>
        <dbReference type="ARBA" id="ARBA00022723"/>
    </source>
</evidence>
<feature type="compositionally biased region" description="Low complexity" evidence="6">
    <location>
        <begin position="714"/>
        <end position="723"/>
    </location>
</feature>
<evidence type="ECO:0000256" key="4">
    <source>
        <dbReference type="ARBA" id="ARBA00023163"/>
    </source>
</evidence>
<reference evidence="8" key="1">
    <citation type="submission" date="2022-07" db="EMBL/GenBank/DDBJ databases">
        <title>Phylogenomic reconstructions and comparative analyses of Kickxellomycotina fungi.</title>
        <authorList>
            <person name="Reynolds N.K."/>
            <person name="Stajich J.E."/>
            <person name="Barry K."/>
            <person name="Grigoriev I.V."/>
            <person name="Crous P."/>
            <person name="Smith M.E."/>
        </authorList>
    </citation>
    <scope>NUCLEOTIDE SEQUENCE</scope>
    <source>
        <strain evidence="8">RSA 861</strain>
    </source>
</reference>
<dbReference type="PANTHER" id="PTHR47338">
    <property type="entry name" value="ZN(II)2CYS6 TRANSCRIPTION FACTOR (EUROFUNG)-RELATED"/>
    <property type="match status" value="1"/>
</dbReference>
<dbReference type="OrthoDB" id="2123952at2759"/>
<dbReference type="AlphaFoldDB" id="A0A9W8A149"/>
<comment type="caution">
    <text evidence="8">The sequence shown here is derived from an EMBL/GenBank/DDBJ whole genome shotgun (WGS) entry which is preliminary data.</text>
</comment>
<keyword evidence="9" id="KW-1185">Reference proteome</keyword>
<gene>
    <name evidence="8" type="ORF">IWQ60_008536</name>
</gene>
<accession>A0A9W8A149</accession>
<feature type="region of interest" description="Disordered" evidence="6">
    <location>
        <begin position="202"/>
        <end position="236"/>
    </location>
</feature>
<evidence type="ECO:0000256" key="6">
    <source>
        <dbReference type="SAM" id="MobiDB-lite"/>
    </source>
</evidence>
<feature type="compositionally biased region" description="Low complexity" evidence="6">
    <location>
        <begin position="87"/>
        <end position="113"/>
    </location>
</feature>
<keyword evidence="5" id="KW-0539">Nucleus</keyword>
<keyword evidence="3" id="KW-0805">Transcription regulation</keyword>
<organism evidence="8 9">
    <name type="scientific">Tieghemiomyces parasiticus</name>
    <dbReference type="NCBI Taxonomy" id="78921"/>
    <lineage>
        <taxon>Eukaryota</taxon>
        <taxon>Fungi</taxon>
        <taxon>Fungi incertae sedis</taxon>
        <taxon>Zoopagomycota</taxon>
        <taxon>Kickxellomycotina</taxon>
        <taxon>Dimargaritomycetes</taxon>
        <taxon>Dimargaritales</taxon>
        <taxon>Dimargaritaceae</taxon>
        <taxon>Tieghemiomyces</taxon>
    </lineage>
</organism>
<dbReference type="SUPFAM" id="SSF57701">
    <property type="entry name" value="Zn2/Cys6 DNA-binding domain"/>
    <property type="match status" value="1"/>
</dbReference>
<feature type="region of interest" description="Disordered" evidence="6">
    <location>
        <begin position="47"/>
        <end position="117"/>
    </location>
</feature>
<dbReference type="PANTHER" id="PTHR47338:SF5">
    <property type="entry name" value="ZN(II)2CYS6 TRANSCRIPTION FACTOR (EUROFUNG)"/>
    <property type="match status" value="1"/>
</dbReference>
<feature type="compositionally biased region" description="Pro residues" evidence="6">
    <location>
        <begin position="695"/>
        <end position="712"/>
    </location>
</feature>
<sequence length="790" mass="86111">MYGVYTEYSSIQFRRCCNECLRRKVRCDGQRPCTNCQRRHHDCQYSLIRRKPPTPSYRTTAPRPAPPPVSAPAAVPTVRLSPPPPARARASPPSPILSTPSSTSSLPTPSSPIVHPAAEPTSLSVSLASSVIGQLPSVLQRLSAIMDQCEQIVACQAAYVPPSPLHWLSGPDAILTGIPDDDAFVHCPSGFLDVNQVWTMTASTASDPDPDPSSDGDHPWCPADRRVPPRAAPPPRTPLLIEPVSSDFYLYHPSVIHSLVNLYFTRSGCLCAEAQQTRFLRLLFAGRVSPLLRDAMLCIAARFSHHPHVQRRPAYLSAQPYFEHAERATLGTLESPSLDGVVAFHLLTAWAVGQSDLARLITYSGLSSRLSTALDLHATDAPRRLATPVVAHADRSRIAAVYTNVCRQVFWSIASTDFASAMFSSTAPVTDVEAIAVQPPDEAILAALLDPDAAMYDADRRLPAIIPPSFITSHVSNHFAALSRLIGRVATFRAQAAAGRDTTECLLRLNRELSEWYGALPASVVLPPPHVPDDTLFRRALDVLQLLQFHARYQTAVILLNTRDPQGEAAQAVGPRLLTVSRTVAWQAAEWVCNQILPLARRFRVEFHGPMTGGYLYYASWVYITELLAHPPTTPALTPAPAAGPGPGGGSSVGSTPVRRRRAPPPSADASPPIESFGSIHTPLILSDRFRQSPPSGPASSSPPPQPTPEPLRGPSASLGAPPSSSPRPPSPDRSQQDPYYCVRQLHEIYVQCQLHTAYWAYNRLVCTFIRQQVARASVVTEDQRDLFFR</sequence>
<evidence type="ECO:0000259" key="7">
    <source>
        <dbReference type="PROSITE" id="PS50048"/>
    </source>
</evidence>
<evidence type="ECO:0000256" key="5">
    <source>
        <dbReference type="ARBA" id="ARBA00023242"/>
    </source>
</evidence>
<keyword evidence="4" id="KW-0804">Transcription</keyword>
<dbReference type="PROSITE" id="PS50048">
    <property type="entry name" value="ZN2_CY6_FUNGAL_2"/>
    <property type="match status" value="1"/>
</dbReference>
<dbReference type="EMBL" id="JANBPT010000645">
    <property type="protein sequence ID" value="KAJ1915167.1"/>
    <property type="molecule type" value="Genomic_DNA"/>
</dbReference>
<evidence type="ECO:0000256" key="1">
    <source>
        <dbReference type="ARBA" id="ARBA00004123"/>
    </source>
</evidence>
<dbReference type="GO" id="GO:0000981">
    <property type="term" value="F:DNA-binding transcription factor activity, RNA polymerase II-specific"/>
    <property type="evidence" value="ECO:0007669"/>
    <property type="project" value="InterPro"/>
</dbReference>
<proteinExistence type="predicted"/>
<dbReference type="Gene3D" id="4.10.240.10">
    <property type="entry name" value="Zn(2)-C6 fungal-type DNA-binding domain"/>
    <property type="match status" value="1"/>
</dbReference>
<dbReference type="Proteomes" id="UP001150569">
    <property type="component" value="Unassembled WGS sequence"/>
</dbReference>
<evidence type="ECO:0000313" key="9">
    <source>
        <dbReference type="Proteomes" id="UP001150569"/>
    </source>
</evidence>
<dbReference type="Pfam" id="PF00172">
    <property type="entry name" value="Zn_clus"/>
    <property type="match status" value="1"/>
</dbReference>
<feature type="compositionally biased region" description="Basic and acidic residues" evidence="6">
    <location>
        <begin position="215"/>
        <end position="227"/>
    </location>
</feature>
<name>A0A9W8A149_9FUNG</name>
<feature type="domain" description="Zn(2)-C6 fungal-type" evidence="7">
    <location>
        <begin position="16"/>
        <end position="45"/>
    </location>
</feature>